<evidence type="ECO:0000256" key="2">
    <source>
        <dbReference type="ARBA" id="ARBA00022741"/>
    </source>
</evidence>
<evidence type="ECO:0000256" key="1">
    <source>
        <dbReference type="ARBA" id="ARBA00022598"/>
    </source>
</evidence>
<dbReference type="PANTHER" id="PTHR43272:SF33">
    <property type="entry name" value="AMP-BINDING DOMAIN-CONTAINING PROTEIN-RELATED"/>
    <property type="match status" value="1"/>
</dbReference>
<keyword evidence="1" id="KW-0436">Ligase</keyword>
<evidence type="ECO:0000256" key="3">
    <source>
        <dbReference type="ARBA" id="ARBA00022840"/>
    </source>
</evidence>
<evidence type="ECO:0000313" key="5">
    <source>
        <dbReference type="WBParaSite" id="nRc.2.0.1.t47499-RA"/>
    </source>
</evidence>
<dbReference type="PANTHER" id="PTHR43272">
    <property type="entry name" value="LONG-CHAIN-FATTY-ACID--COA LIGASE"/>
    <property type="match status" value="1"/>
</dbReference>
<sequence length="80" mass="8972">MKLTYAQSDSKRDAALTLITHDMYEKATTAGLNQIEQVKKITLIADPFTVENGLITPTMKMKRIACAKRFAPEIVDMLNL</sequence>
<keyword evidence="4" id="KW-1185">Reference proteome</keyword>
<dbReference type="AlphaFoldDB" id="A0A915L8Y2"/>
<protein>
    <submittedName>
        <fullName evidence="5">Uncharacterized protein</fullName>
    </submittedName>
</protein>
<dbReference type="GO" id="GO:0016020">
    <property type="term" value="C:membrane"/>
    <property type="evidence" value="ECO:0007669"/>
    <property type="project" value="TreeGrafter"/>
</dbReference>
<dbReference type="Proteomes" id="UP000887565">
    <property type="component" value="Unplaced"/>
</dbReference>
<organism evidence="4 5">
    <name type="scientific">Romanomermis culicivorax</name>
    <name type="common">Nematode worm</name>
    <dbReference type="NCBI Taxonomy" id="13658"/>
    <lineage>
        <taxon>Eukaryota</taxon>
        <taxon>Metazoa</taxon>
        <taxon>Ecdysozoa</taxon>
        <taxon>Nematoda</taxon>
        <taxon>Enoplea</taxon>
        <taxon>Dorylaimia</taxon>
        <taxon>Mermithida</taxon>
        <taxon>Mermithoidea</taxon>
        <taxon>Mermithidae</taxon>
        <taxon>Romanomermis</taxon>
    </lineage>
</organism>
<name>A0A915L8Y2_ROMCU</name>
<keyword evidence="2" id="KW-0547">Nucleotide-binding</keyword>
<evidence type="ECO:0000313" key="4">
    <source>
        <dbReference type="Proteomes" id="UP000887565"/>
    </source>
</evidence>
<proteinExistence type="predicted"/>
<keyword evidence="3" id="KW-0067">ATP-binding</keyword>
<accession>A0A915L8Y2</accession>
<dbReference type="GO" id="GO:0005524">
    <property type="term" value="F:ATP binding"/>
    <property type="evidence" value="ECO:0007669"/>
    <property type="project" value="UniProtKB-KW"/>
</dbReference>
<reference evidence="5" key="1">
    <citation type="submission" date="2022-11" db="UniProtKB">
        <authorList>
            <consortium name="WormBaseParasite"/>
        </authorList>
    </citation>
    <scope>IDENTIFICATION</scope>
</reference>
<dbReference type="WBParaSite" id="nRc.2.0.1.t47499-RA">
    <property type="protein sequence ID" value="nRc.2.0.1.t47499-RA"/>
    <property type="gene ID" value="nRc.2.0.1.g47499"/>
</dbReference>
<dbReference type="GO" id="GO:0004467">
    <property type="term" value="F:long-chain fatty acid-CoA ligase activity"/>
    <property type="evidence" value="ECO:0007669"/>
    <property type="project" value="TreeGrafter"/>
</dbReference>